<comment type="similarity">
    <text evidence="1">Belongs to the AB hydrolase superfamily. AB hydrolase 4 family.</text>
</comment>
<evidence type="ECO:0000313" key="6">
    <source>
        <dbReference type="EnsemblPlants" id="OPUNC09G10020.1"/>
    </source>
</evidence>
<keyword evidence="7" id="KW-1185">Reference proteome</keyword>
<feature type="compositionally biased region" description="Basic and acidic residues" evidence="2">
    <location>
        <begin position="978"/>
        <end position="994"/>
    </location>
</feature>
<feature type="compositionally biased region" description="Basic and acidic residues" evidence="2">
    <location>
        <begin position="821"/>
        <end position="839"/>
    </location>
</feature>
<feature type="compositionally biased region" description="Acidic residues" evidence="2">
    <location>
        <begin position="713"/>
        <end position="723"/>
    </location>
</feature>
<feature type="compositionally biased region" description="Polar residues" evidence="2">
    <location>
        <begin position="1066"/>
        <end position="1102"/>
    </location>
</feature>
<feature type="region of interest" description="Disordered" evidence="2">
    <location>
        <begin position="1213"/>
        <end position="1243"/>
    </location>
</feature>
<evidence type="ECO:0000256" key="1">
    <source>
        <dbReference type="ARBA" id="ARBA00010884"/>
    </source>
</evidence>
<feature type="compositionally biased region" description="Polar residues" evidence="2">
    <location>
        <begin position="853"/>
        <end position="863"/>
    </location>
</feature>
<dbReference type="SUPFAM" id="SSF53474">
    <property type="entry name" value="alpha/beta-Hydrolases"/>
    <property type="match status" value="1"/>
</dbReference>
<protein>
    <submittedName>
        <fullName evidence="6">Uncharacterized protein</fullName>
    </submittedName>
</protein>
<dbReference type="PANTHER" id="PTHR10794:SF92">
    <property type="entry name" value="EMBRYOGENESIS-ASSOCIATED PROTEIN EMB8"/>
    <property type="match status" value="1"/>
</dbReference>
<accession>A0A0E0M1M6</accession>
<feature type="region of interest" description="Disordered" evidence="2">
    <location>
        <begin position="821"/>
        <end position="1015"/>
    </location>
</feature>
<feature type="transmembrane region" description="Helical" evidence="3">
    <location>
        <begin position="1857"/>
        <end position="1879"/>
    </location>
</feature>
<organism evidence="6">
    <name type="scientific">Oryza punctata</name>
    <name type="common">Red rice</name>
    <dbReference type="NCBI Taxonomy" id="4537"/>
    <lineage>
        <taxon>Eukaryota</taxon>
        <taxon>Viridiplantae</taxon>
        <taxon>Streptophyta</taxon>
        <taxon>Embryophyta</taxon>
        <taxon>Tracheophyta</taxon>
        <taxon>Spermatophyta</taxon>
        <taxon>Magnoliopsida</taxon>
        <taxon>Liliopsida</taxon>
        <taxon>Poales</taxon>
        <taxon>Poaceae</taxon>
        <taxon>BOP clade</taxon>
        <taxon>Oryzoideae</taxon>
        <taxon>Oryzeae</taxon>
        <taxon>Oryzinae</taxon>
        <taxon>Oryza</taxon>
    </lineage>
</organism>
<feature type="domain" description="CAAX prenyl protease 2/Lysostaphin resistance protein A-like" evidence="4">
    <location>
        <begin position="1746"/>
        <end position="1827"/>
    </location>
</feature>
<evidence type="ECO:0000259" key="4">
    <source>
        <dbReference type="Pfam" id="PF02517"/>
    </source>
</evidence>
<keyword evidence="3" id="KW-0812">Transmembrane</keyword>
<dbReference type="Proteomes" id="UP000026962">
    <property type="component" value="Chromosome 9"/>
</dbReference>
<evidence type="ECO:0000256" key="3">
    <source>
        <dbReference type="SAM" id="Phobius"/>
    </source>
</evidence>
<feature type="compositionally biased region" description="Basic and acidic residues" evidence="2">
    <location>
        <begin position="907"/>
        <end position="916"/>
    </location>
</feature>
<feature type="compositionally biased region" description="Basic and acidic residues" evidence="2">
    <location>
        <begin position="1052"/>
        <end position="1063"/>
    </location>
</feature>
<reference evidence="6" key="2">
    <citation type="submission" date="2018-05" db="EMBL/GenBank/DDBJ databases">
        <title>OpunRS2 (Oryza punctata Reference Sequence Version 2).</title>
        <authorList>
            <person name="Zhang J."/>
            <person name="Kudrna D."/>
            <person name="Lee S."/>
            <person name="Talag J."/>
            <person name="Welchert J."/>
            <person name="Wing R.A."/>
        </authorList>
    </citation>
    <scope>NUCLEOTIDE SEQUENCE [LARGE SCALE GENOMIC DNA]</scope>
</reference>
<dbReference type="STRING" id="4537.A0A0E0M1M6"/>
<feature type="transmembrane region" description="Helical" evidence="3">
    <location>
        <begin position="1648"/>
        <end position="1668"/>
    </location>
</feature>
<dbReference type="PANTHER" id="PTHR10794">
    <property type="entry name" value="ABHYDROLASE DOMAIN-CONTAINING PROTEIN"/>
    <property type="match status" value="1"/>
</dbReference>
<feature type="compositionally biased region" description="Basic and acidic residues" evidence="2">
    <location>
        <begin position="1508"/>
        <end position="1526"/>
    </location>
</feature>
<keyword evidence="3" id="KW-1133">Transmembrane helix</keyword>
<dbReference type="Gene3D" id="3.40.50.1820">
    <property type="entry name" value="alpha/beta hydrolase"/>
    <property type="match status" value="1"/>
</dbReference>
<dbReference type="InterPro" id="IPR029058">
    <property type="entry name" value="AB_hydrolase_fold"/>
</dbReference>
<dbReference type="InterPro" id="IPR050960">
    <property type="entry name" value="AB_hydrolase_4_sf"/>
</dbReference>
<feature type="transmembrane region" description="Helical" evidence="3">
    <location>
        <begin position="1699"/>
        <end position="1721"/>
    </location>
</feature>
<reference evidence="6" key="1">
    <citation type="submission" date="2015-04" db="UniProtKB">
        <authorList>
            <consortium name="EnsemblPlants"/>
        </authorList>
    </citation>
    <scope>IDENTIFICATION</scope>
</reference>
<feature type="transmembrane region" description="Helical" evidence="3">
    <location>
        <begin position="1741"/>
        <end position="1764"/>
    </location>
</feature>
<name>A0A0E0M1M6_ORYPU</name>
<feature type="region of interest" description="Disordered" evidence="2">
    <location>
        <begin position="1052"/>
        <end position="1106"/>
    </location>
</feature>
<feature type="transmembrane region" description="Helical" evidence="3">
    <location>
        <begin position="1614"/>
        <end position="1636"/>
    </location>
</feature>
<feature type="compositionally biased region" description="Basic and acidic residues" evidence="2">
    <location>
        <begin position="1213"/>
        <end position="1230"/>
    </location>
</feature>
<sequence length="1908" mass="207773">MQCSGGHPQPFPSLLGDKLMSDDYCYGWLLWLMHATSTTIILFPKSSSHKISINEKNNDNELIRIELKPSRAFDRARTEPAFELEGYIGLELRQASSLELGSLTALPANGRRHASLPGFPHRADEAAAHFAASSRETHSRHKIPRSSPCPRGPTALHPTPYTLLSRPPASARHATSPEATEPSWAPPPGNRESFSTGKASPSTIPSSLALVGPAAVAAVAAVASSFSVGSSYVRNGLPPPSSSPEPDSDYGGACGDAAGEWILFTSPTPFNRCVLLRCPSVSFEDGGVLLDGVNERLLTEERHYVNLSRGSIPAARGGGDGAGDDIFYQRVCIPTEDGGVIALDWPDNLDLGKEHGLDSTVFIVPGTPEGSMERGIKVFVLDALKNGYFPIVMNPRGCGGSPLTTPRLFTAADSDDIGTVIRFVNNKRPWTTLMGVGWGYGANMLTKYLVEVGESTPLTAAVCVDNPFDLQEATRSFPHHIALDRKLTTGLVDILRTNKELFQGKDKGFNVQKALSSNCLRDFDGAISMVSHGYSTVDDFYSESSTRLSISHVKIPVLFIQSDDGTVPLLSVPRSKISENPFTSLLLCSCVHSTVFTFERYAVLWCQNLALEWLSAVEFALLKGRHPLIKDVDITINPSKGLAFVEPQANDRKAPNNNNFRQQSQFILYNSMPHGINGLLLDSAKEHSGSNEKENIQIKDNGDMDMARKDVHEEESEETPEDDEKGHALQSASLVMNMLDATMPGTLDDDQKKKVLVAVEQGETLVKALEEAVPEDVRGKLTTSVTEILQSKRGNFSLDALKRLGWTNGRPNTKTAIQEKIKDSDHESGLKDAKMHDQNKSASAIGDVDQKDGNLTSNDNSSGEGIELSQGKPSQNSGPVGAVTEMGTEQIQPNRSEKITPGINESSEDHQHKTDQGAETAPKQVSDDLPPSEKKNSDDQSPGEKKVSDDQSTANLNGAPRERVQSADATAESPQVHVIEKDGDAVRASEDKATHNVTDQSMQVSKTEEPKPSPVNVTQALDALTGFDDSTQMAVNSVFGVIENMIDQFEKQHESENGDKSDGSTDEASVNKTESQVTGDTNNESSEKSINPSSYQPENSISGKGHSIMSEDRMIGETNSNLSITSSAKEKIGNYERNIIENYVDADFAKQGSGLPDYLLDIAVNSYLKAQYAMYLHEFLSTQLQLKPPDLNSATDLFLDPHEGKWKIADQMDSEHDYNSKPDKDGKFTKNIDVSGSSREPFRRDNVIDTPYLVLSHFPVSRDKKSNESKQTVATKLPDIALREKLTSFIRDELENALKIEVGRKVGITNTEQLERNLAHDVERLAAQVSRAVVLDCELYSAECVQRNPTTVKFGTTHGENVIEAVSNAIQQSHDLRNILPVGVIVGVVLASLRNYFHVDISKHDKHTKTTVKSGILSEDPEFKNSYLKKEESTDNASSKTEENANNAFLQKEEKANDASSNNAENPIEKTVAQKVQETRRPEGQGMMVGAVTAALGASAFVAHHQQKKVEKHDNMDSTRPDETAQEKSQNNLVTSLAEKAMSVASPVVPTKGDGEVDQERLVAILAELGQKGGALKFVGKIALLWGGIRGAMSLTDRLISFLRISERPLFQRIMGFSFMVLVLWSPVVIPLLPTLVQSWTISSSTGIVGYACIVGLYVSIMILVILWGKRIRGYENPVEQYGMNLASASRVQEFFQGLAGGITVVGLVHSVSILLGFAALRAGSYSLVTRPLDLLKSSSNVLLLALRGFVTATSIAVVEEVVFRSWLPEEVAVDFGYYSAILISGVAFSLIHRSLPSVPGFLLLSLVLFGLKQRTQGKLAAPIGLRSGIMTASYLIQTSGIIQSKPGTPFWMISTYHLHPFDGVIGLSVCALLAILFFPQEPVQKDSFVPLKEQTNQVVGYALVEKI</sequence>
<feature type="transmembrane region" description="Helical" evidence="3">
    <location>
        <begin position="1820"/>
        <end position="1837"/>
    </location>
</feature>
<feature type="region of interest" description="Disordered" evidence="2">
    <location>
        <begin position="127"/>
        <end position="202"/>
    </location>
</feature>
<dbReference type="OMA" id="GYFPVVM"/>
<evidence type="ECO:0000259" key="5">
    <source>
        <dbReference type="Pfam" id="PF24930"/>
    </source>
</evidence>
<dbReference type="GO" id="GO:0047372">
    <property type="term" value="F:monoacylglycerol lipase activity"/>
    <property type="evidence" value="ECO:0007669"/>
    <property type="project" value="TreeGrafter"/>
</dbReference>
<feature type="compositionally biased region" description="Basic and acidic residues" evidence="2">
    <location>
        <begin position="931"/>
        <end position="949"/>
    </location>
</feature>
<dbReference type="Gramene" id="OPUNC09G10020.1">
    <property type="protein sequence ID" value="OPUNC09G10020.1"/>
    <property type="gene ID" value="OPUNC09G10020"/>
</dbReference>
<dbReference type="Pfam" id="PF24930">
    <property type="entry name" value="DUF7750"/>
    <property type="match status" value="1"/>
</dbReference>
<evidence type="ECO:0000313" key="7">
    <source>
        <dbReference type="Proteomes" id="UP000026962"/>
    </source>
</evidence>
<feature type="compositionally biased region" description="Polar residues" evidence="2">
    <location>
        <begin position="192"/>
        <end position="202"/>
    </location>
</feature>
<dbReference type="GO" id="GO:0080120">
    <property type="term" value="P:CAAX-box protein maturation"/>
    <property type="evidence" value="ECO:0007669"/>
    <property type="project" value="UniProtKB-ARBA"/>
</dbReference>
<dbReference type="InterPro" id="IPR056652">
    <property type="entry name" value="DUF7750"/>
</dbReference>
<dbReference type="GO" id="GO:0034338">
    <property type="term" value="F:short-chain carboxylesterase activity"/>
    <property type="evidence" value="ECO:0007669"/>
    <property type="project" value="TreeGrafter"/>
</dbReference>
<dbReference type="InterPro" id="IPR003675">
    <property type="entry name" value="Rce1/LyrA-like_dom"/>
</dbReference>
<dbReference type="GO" id="GO:0004175">
    <property type="term" value="F:endopeptidase activity"/>
    <property type="evidence" value="ECO:0007669"/>
    <property type="project" value="UniProtKB-ARBA"/>
</dbReference>
<feature type="domain" description="DUF7750" evidence="5">
    <location>
        <begin position="727"/>
        <end position="790"/>
    </location>
</feature>
<feature type="compositionally biased region" description="Polar residues" evidence="2">
    <location>
        <begin position="995"/>
        <end position="1005"/>
    </location>
</feature>
<dbReference type="Pfam" id="PF02517">
    <property type="entry name" value="Rce1-like"/>
    <property type="match status" value="1"/>
</dbReference>
<feature type="transmembrane region" description="Helical" evidence="3">
    <location>
        <begin position="1776"/>
        <end position="1792"/>
    </location>
</feature>
<feature type="region of interest" description="Disordered" evidence="2">
    <location>
        <begin position="1504"/>
        <end position="1530"/>
    </location>
</feature>
<feature type="region of interest" description="Disordered" evidence="2">
    <location>
        <begin position="685"/>
        <end position="727"/>
    </location>
</feature>
<feature type="compositionally biased region" description="Basic and acidic residues" evidence="2">
    <location>
        <begin position="685"/>
        <end position="712"/>
    </location>
</feature>
<dbReference type="eggNOG" id="KOG1838">
    <property type="taxonomic scope" value="Eukaryota"/>
</dbReference>
<evidence type="ECO:0000256" key="2">
    <source>
        <dbReference type="SAM" id="MobiDB-lite"/>
    </source>
</evidence>
<dbReference type="EnsemblPlants" id="OPUNC09G10020.1">
    <property type="protein sequence ID" value="OPUNC09G10020.1"/>
    <property type="gene ID" value="OPUNC09G10020"/>
</dbReference>
<proteinExistence type="inferred from homology"/>
<keyword evidence="3" id="KW-0472">Membrane</keyword>
<dbReference type="HOGENOM" id="CLU_003097_0_0_1"/>